<dbReference type="EMBL" id="AVOT02048598">
    <property type="protein sequence ID" value="MBW0543821.1"/>
    <property type="molecule type" value="Genomic_DNA"/>
</dbReference>
<dbReference type="AlphaFoldDB" id="A0A9Q3IHY4"/>
<name>A0A9Q3IHY4_9BASI</name>
<sequence>MLGFQGVYGTNLLAHRPSLPPHGLGPLRGSRTIKSVTPPKLKGSTSLSHPPAKRFQSHIVPSTPRTFHATLATIPTTLPPASPSSSTAWPALIPAVRPSPIPQPKNYPIVTSQQLQPVASSNRIKEELSPFPFPAAQVFQKRDCWPIWVTREDPNTVSENQDDVARLFERVDRNSREVIEYANDITTPSTASEEMAEKFSWYDDELINDYKRKFDHLGRDN</sequence>
<accession>A0A9Q3IHY4</accession>
<organism evidence="2 3">
    <name type="scientific">Austropuccinia psidii MF-1</name>
    <dbReference type="NCBI Taxonomy" id="1389203"/>
    <lineage>
        <taxon>Eukaryota</taxon>
        <taxon>Fungi</taxon>
        <taxon>Dikarya</taxon>
        <taxon>Basidiomycota</taxon>
        <taxon>Pucciniomycotina</taxon>
        <taxon>Pucciniomycetes</taxon>
        <taxon>Pucciniales</taxon>
        <taxon>Sphaerophragmiaceae</taxon>
        <taxon>Austropuccinia</taxon>
    </lineage>
</organism>
<comment type="caution">
    <text evidence="2">The sequence shown here is derived from an EMBL/GenBank/DDBJ whole genome shotgun (WGS) entry which is preliminary data.</text>
</comment>
<reference evidence="2" key="1">
    <citation type="submission" date="2021-03" db="EMBL/GenBank/DDBJ databases">
        <title>Draft genome sequence of rust myrtle Austropuccinia psidii MF-1, a brazilian biotype.</title>
        <authorList>
            <person name="Quecine M.C."/>
            <person name="Pachon D.M.R."/>
            <person name="Bonatelli M.L."/>
            <person name="Correr F.H."/>
            <person name="Franceschini L.M."/>
            <person name="Leite T.F."/>
            <person name="Margarido G.R.A."/>
            <person name="Almeida C.A."/>
            <person name="Ferrarezi J.A."/>
            <person name="Labate C.A."/>
        </authorList>
    </citation>
    <scope>NUCLEOTIDE SEQUENCE</scope>
    <source>
        <strain evidence="2">MF-1</strain>
    </source>
</reference>
<proteinExistence type="predicted"/>
<evidence type="ECO:0000313" key="3">
    <source>
        <dbReference type="Proteomes" id="UP000765509"/>
    </source>
</evidence>
<protein>
    <submittedName>
        <fullName evidence="2">Uncharacterized protein</fullName>
    </submittedName>
</protein>
<gene>
    <name evidence="2" type="ORF">O181_083536</name>
</gene>
<keyword evidence="3" id="KW-1185">Reference proteome</keyword>
<evidence type="ECO:0000313" key="2">
    <source>
        <dbReference type="EMBL" id="MBW0543821.1"/>
    </source>
</evidence>
<evidence type="ECO:0000256" key="1">
    <source>
        <dbReference type="SAM" id="MobiDB-lite"/>
    </source>
</evidence>
<feature type="region of interest" description="Disordered" evidence="1">
    <location>
        <begin position="32"/>
        <end position="56"/>
    </location>
</feature>
<dbReference type="Proteomes" id="UP000765509">
    <property type="component" value="Unassembled WGS sequence"/>
</dbReference>